<evidence type="ECO:0000313" key="2">
    <source>
        <dbReference type="EMBL" id="OEH79457.1"/>
    </source>
</evidence>
<dbReference type="SUPFAM" id="SSF46565">
    <property type="entry name" value="Chaperone J-domain"/>
    <property type="match status" value="1"/>
</dbReference>
<dbReference type="Gene3D" id="1.10.287.110">
    <property type="entry name" value="DnaJ domain"/>
    <property type="match status" value="1"/>
</dbReference>
<dbReference type="VEuPathDB" id="ToxoDB:LOC34619692"/>
<dbReference type="GO" id="GO:0005737">
    <property type="term" value="C:cytoplasm"/>
    <property type="evidence" value="ECO:0007669"/>
    <property type="project" value="TreeGrafter"/>
</dbReference>
<dbReference type="GO" id="GO:0051082">
    <property type="term" value="F:unfolded protein binding"/>
    <property type="evidence" value="ECO:0007669"/>
    <property type="project" value="TreeGrafter"/>
</dbReference>
<protein>
    <submittedName>
        <fullName evidence="2">DnaJ domain-containing protein</fullName>
    </submittedName>
</protein>
<dbReference type="GO" id="GO:0051087">
    <property type="term" value="F:protein-folding chaperone binding"/>
    <property type="evidence" value="ECO:0007669"/>
    <property type="project" value="TreeGrafter"/>
</dbReference>
<feature type="domain" description="J" evidence="1">
    <location>
        <begin position="7"/>
        <end position="73"/>
    </location>
</feature>
<dbReference type="PANTHER" id="PTHR43948">
    <property type="entry name" value="DNAJ HOMOLOG SUBFAMILY B"/>
    <property type="match status" value="1"/>
</dbReference>
<comment type="caution">
    <text evidence="2">The sequence shown here is derived from an EMBL/GenBank/DDBJ whole genome shotgun (WGS) entry which is preliminary data.</text>
</comment>
<dbReference type="GO" id="GO:0005634">
    <property type="term" value="C:nucleus"/>
    <property type="evidence" value="ECO:0007669"/>
    <property type="project" value="TreeGrafter"/>
</dbReference>
<evidence type="ECO:0000313" key="3">
    <source>
        <dbReference type="Proteomes" id="UP000095192"/>
    </source>
</evidence>
<dbReference type="InParanoid" id="A0A1D3D7M7"/>
<dbReference type="SMART" id="SM00271">
    <property type="entry name" value="DnaJ"/>
    <property type="match status" value="1"/>
</dbReference>
<sequence length="93" mass="10932">MEGEAADYYAVLGVSRNASNEEIKKAYRKLAIRWHPDKNKERQEQATERFKAISEAYEVLSNEEKRRLYDSTARSTDPRWRRCFLARHVVALG</sequence>
<dbReference type="CDD" id="cd06257">
    <property type="entry name" value="DnaJ"/>
    <property type="match status" value="1"/>
</dbReference>
<dbReference type="Pfam" id="PF00226">
    <property type="entry name" value="DnaJ"/>
    <property type="match status" value="1"/>
</dbReference>
<dbReference type="EMBL" id="JROU02000376">
    <property type="protein sequence ID" value="OEH79457.1"/>
    <property type="molecule type" value="Genomic_DNA"/>
</dbReference>
<proteinExistence type="predicted"/>
<gene>
    <name evidence="2" type="ORF">cyc_02918</name>
</gene>
<dbReference type="PANTHER" id="PTHR43948:SF10">
    <property type="entry name" value="MRJ, ISOFORM E"/>
    <property type="match status" value="1"/>
</dbReference>
<reference evidence="2 3" key="1">
    <citation type="journal article" date="2016" name="BMC Genomics">
        <title>Comparative genomics reveals Cyclospora cayetanensis possesses coccidia-like metabolism and invasion components but unique surface antigens.</title>
        <authorList>
            <person name="Liu S."/>
            <person name="Wang L."/>
            <person name="Zheng H."/>
            <person name="Xu Z."/>
            <person name="Roellig D.M."/>
            <person name="Li N."/>
            <person name="Frace M.A."/>
            <person name="Tang K."/>
            <person name="Arrowood M.J."/>
            <person name="Moss D.M."/>
            <person name="Zhang L."/>
            <person name="Feng Y."/>
            <person name="Xiao L."/>
        </authorList>
    </citation>
    <scope>NUCLEOTIDE SEQUENCE [LARGE SCALE GENOMIC DNA]</scope>
    <source>
        <strain evidence="2 3">CHN_HEN01</strain>
    </source>
</reference>
<dbReference type="PROSITE" id="PS50076">
    <property type="entry name" value="DNAJ_2"/>
    <property type="match status" value="1"/>
</dbReference>
<dbReference type="InterPro" id="IPR001623">
    <property type="entry name" value="DnaJ_domain"/>
</dbReference>
<dbReference type="InterPro" id="IPR018253">
    <property type="entry name" value="DnaJ_domain_CS"/>
</dbReference>
<dbReference type="VEuPathDB" id="ToxoDB:cyc_02918"/>
<name>A0A1D3D7M7_9EIME</name>
<accession>A0A1D3D7M7</accession>
<dbReference type="AlphaFoldDB" id="A0A1D3D7M7"/>
<dbReference type="PROSITE" id="PS00636">
    <property type="entry name" value="DNAJ_1"/>
    <property type="match status" value="1"/>
</dbReference>
<dbReference type="GO" id="GO:0044183">
    <property type="term" value="F:protein folding chaperone"/>
    <property type="evidence" value="ECO:0007669"/>
    <property type="project" value="TreeGrafter"/>
</dbReference>
<dbReference type="InterPro" id="IPR036869">
    <property type="entry name" value="J_dom_sf"/>
</dbReference>
<dbReference type="Proteomes" id="UP000095192">
    <property type="component" value="Unassembled WGS sequence"/>
</dbReference>
<evidence type="ECO:0000259" key="1">
    <source>
        <dbReference type="PROSITE" id="PS50076"/>
    </source>
</evidence>
<keyword evidence="3" id="KW-1185">Reference proteome</keyword>
<dbReference type="PRINTS" id="PR00625">
    <property type="entry name" value="JDOMAIN"/>
</dbReference>
<organism evidence="2 3">
    <name type="scientific">Cyclospora cayetanensis</name>
    <dbReference type="NCBI Taxonomy" id="88456"/>
    <lineage>
        <taxon>Eukaryota</taxon>
        <taxon>Sar</taxon>
        <taxon>Alveolata</taxon>
        <taxon>Apicomplexa</taxon>
        <taxon>Conoidasida</taxon>
        <taxon>Coccidia</taxon>
        <taxon>Eucoccidiorida</taxon>
        <taxon>Eimeriorina</taxon>
        <taxon>Eimeriidae</taxon>
        <taxon>Cyclospora</taxon>
    </lineage>
</organism>